<dbReference type="SMART" id="SM00198">
    <property type="entry name" value="SCP"/>
    <property type="match status" value="1"/>
</dbReference>
<dbReference type="FunFam" id="3.40.33.10:FF:000002">
    <property type="entry name" value="Golgi-associated plant pathogenesis-related protein 1"/>
    <property type="match status" value="1"/>
</dbReference>
<feature type="domain" description="SCP" evidence="2">
    <location>
        <begin position="88"/>
        <end position="226"/>
    </location>
</feature>
<accession>A0A8B8D1N4</accession>
<dbReference type="GO" id="GO:0005576">
    <property type="term" value="C:extracellular region"/>
    <property type="evidence" value="ECO:0007669"/>
    <property type="project" value="InterPro"/>
</dbReference>
<evidence type="ECO:0000313" key="4">
    <source>
        <dbReference type="RefSeq" id="XP_022320691.1"/>
    </source>
</evidence>
<dbReference type="GeneID" id="111122946"/>
<dbReference type="InterPro" id="IPR001283">
    <property type="entry name" value="CRISP-related"/>
</dbReference>
<dbReference type="InterPro" id="IPR018244">
    <property type="entry name" value="Allrgn_V5/Tpx1_CS"/>
</dbReference>
<dbReference type="InterPro" id="IPR035940">
    <property type="entry name" value="CAP_sf"/>
</dbReference>
<dbReference type="Proteomes" id="UP000694844">
    <property type="component" value="Chromosome 3"/>
</dbReference>
<dbReference type="CDD" id="cd05382">
    <property type="entry name" value="CAP_GAPR1-like"/>
    <property type="match status" value="1"/>
</dbReference>
<dbReference type="PANTHER" id="PTHR10334">
    <property type="entry name" value="CYSTEINE-RICH SECRETORY PROTEIN-RELATED"/>
    <property type="match status" value="1"/>
</dbReference>
<name>A0A8B8D1N4_CRAVI</name>
<keyword evidence="3" id="KW-1185">Reference proteome</keyword>
<dbReference type="PRINTS" id="PR00837">
    <property type="entry name" value="V5TPXLIKE"/>
</dbReference>
<organism evidence="3 4">
    <name type="scientific">Crassostrea virginica</name>
    <name type="common">Eastern oyster</name>
    <dbReference type="NCBI Taxonomy" id="6565"/>
    <lineage>
        <taxon>Eukaryota</taxon>
        <taxon>Metazoa</taxon>
        <taxon>Spiralia</taxon>
        <taxon>Lophotrochozoa</taxon>
        <taxon>Mollusca</taxon>
        <taxon>Bivalvia</taxon>
        <taxon>Autobranchia</taxon>
        <taxon>Pteriomorphia</taxon>
        <taxon>Ostreida</taxon>
        <taxon>Ostreoidea</taxon>
        <taxon>Ostreidae</taxon>
        <taxon>Crassostrea</taxon>
    </lineage>
</organism>
<evidence type="ECO:0000259" key="2">
    <source>
        <dbReference type="SMART" id="SM00198"/>
    </source>
</evidence>
<evidence type="ECO:0000313" key="3">
    <source>
        <dbReference type="Proteomes" id="UP000694844"/>
    </source>
</evidence>
<dbReference type="Pfam" id="PF00188">
    <property type="entry name" value="CAP"/>
    <property type="match status" value="1"/>
</dbReference>
<protein>
    <submittedName>
        <fullName evidence="4">Golgi-associated plant pathogenesis-related protein 1-like</fullName>
    </submittedName>
</protein>
<dbReference type="InterPro" id="IPR034113">
    <property type="entry name" value="SCP_GAPR1-like"/>
</dbReference>
<proteinExistence type="predicted"/>
<evidence type="ECO:0000256" key="1">
    <source>
        <dbReference type="SAM" id="MobiDB-lite"/>
    </source>
</evidence>
<feature type="region of interest" description="Disordered" evidence="1">
    <location>
        <begin position="30"/>
        <end position="91"/>
    </location>
</feature>
<reference evidence="4" key="1">
    <citation type="submission" date="2025-08" db="UniProtKB">
        <authorList>
            <consortium name="RefSeq"/>
        </authorList>
    </citation>
    <scope>IDENTIFICATION</scope>
    <source>
        <tissue evidence="4">Whole sample</tissue>
    </source>
</reference>
<dbReference type="InterPro" id="IPR014044">
    <property type="entry name" value="CAP_dom"/>
</dbReference>
<dbReference type="KEGG" id="cvn:111122946"/>
<feature type="compositionally biased region" description="Low complexity" evidence="1">
    <location>
        <begin position="48"/>
        <end position="60"/>
    </location>
</feature>
<dbReference type="PROSITE" id="PS01009">
    <property type="entry name" value="CRISP_1"/>
    <property type="match status" value="1"/>
</dbReference>
<dbReference type="OrthoDB" id="337038at2759"/>
<sequence length="237" mass="25695">MNTSTSTRTNTVVKNGVKVTTTVVEKTVTYPDGRREVTTTETIDEGGKTTTNESTTTEQGAPSQPSVGSGGARQAARLPSQGEQSLEESNKDALNTHNELRARHGVPKVTLAKDLIDYAQAWAEHMAKTGDFNHSKCKLDGKGIGENIAYTGSSQPTDYAGKDYTASWYSEIKDHNFSKDHQPGTGHFTQVVWKGTKEVGFGKAKSADGRKVYICGSYRPAGNMLGDFKNNVFPLQK</sequence>
<dbReference type="SUPFAM" id="SSF55797">
    <property type="entry name" value="PR-1-like"/>
    <property type="match status" value="1"/>
</dbReference>
<gene>
    <name evidence="4" type="primary">LOC111122946</name>
</gene>
<dbReference type="AlphaFoldDB" id="A0A8B8D1N4"/>
<dbReference type="Gene3D" id="3.40.33.10">
    <property type="entry name" value="CAP"/>
    <property type="match status" value="1"/>
</dbReference>
<dbReference type="RefSeq" id="XP_022320691.1">
    <property type="nucleotide sequence ID" value="XM_022464983.1"/>
</dbReference>